<keyword evidence="3" id="KW-1185">Reference proteome</keyword>
<accession>A0A3M8SPL2</accession>
<dbReference type="EMBL" id="RIBS01000005">
    <property type="protein sequence ID" value="RNF83209.1"/>
    <property type="molecule type" value="Genomic_DNA"/>
</dbReference>
<evidence type="ECO:0000256" key="1">
    <source>
        <dbReference type="SAM" id="MobiDB-lite"/>
    </source>
</evidence>
<name>A0A3M8SPL2_9GAMM</name>
<feature type="compositionally biased region" description="Basic residues" evidence="1">
    <location>
        <begin position="82"/>
        <end position="95"/>
    </location>
</feature>
<organism evidence="2 3">
    <name type="scientific">Montanilutibacter psychrotolerans</name>
    <dbReference type="NCBI Taxonomy" id="1327343"/>
    <lineage>
        <taxon>Bacteria</taxon>
        <taxon>Pseudomonadati</taxon>
        <taxon>Pseudomonadota</taxon>
        <taxon>Gammaproteobacteria</taxon>
        <taxon>Lysobacterales</taxon>
        <taxon>Lysobacteraceae</taxon>
        <taxon>Montanilutibacter</taxon>
    </lineage>
</organism>
<gene>
    <name evidence="2" type="ORF">EER27_11955</name>
</gene>
<dbReference type="Proteomes" id="UP000267049">
    <property type="component" value="Unassembled WGS sequence"/>
</dbReference>
<sequence>MRHLWLAGLGLTVVARREVISGGRRVVRRLATFDAGAVLRDRVEDARGQVPPGVLRFSAEVEARLAPVLEKLGLAKGGRAAPKGRKTGSGKRPAARRQAAVRQPRRNARGA</sequence>
<evidence type="ECO:0000313" key="3">
    <source>
        <dbReference type="Proteomes" id="UP000267049"/>
    </source>
</evidence>
<proteinExistence type="predicted"/>
<evidence type="ECO:0000313" key="2">
    <source>
        <dbReference type="EMBL" id="RNF83209.1"/>
    </source>
</evidence>
<reference evidence="2 3" key="1">
    <citation type="submission" date="2018-11" db="EMBL/GenBank/DDBJ databases">
        <title>Lysobacter cryohumiis sp. nov., isolated from soil in the Tianshan Mountains, Xinjiang, China.</title>
        <authorList>
            <person name="Luo Y."/>
            <person name="Sheng H."/>
        </authorList>
    </citation>
    <scope>NUCLEOTIDE SEQUENCE [LARGE SCALE GENOMIC DNA]</scope>
    <source>
        <strain evidence="2 3">ZS60</strain>
    </source>
</reference>
<feature type="region of interest" description="Disordered" evidence="1">
    <location>
        <begin position="76"/>
        <end position="111"/>
    </location>
</feature>
<dbReference type="AlphaFoldDB" id="A0A3M8SPL2"/>
<comment type="caution">
    <text evidence="2">The sequence shown here is derived from an EMBL/GenBank/DDBJ whole genome shotgun (WGS) entry which is preliminary data.</text>
</comment>
<protein>
    <submittedName>
        <fullName evidence="2">Uncharacterized protein</fullName>
    </submittedName>
</protein>